<gene>
    <name evidence="1" type="ORF">QNI19_12570</name>
</gene>
<dbReference type="SUPFAM" id="SSF48452">
    <property type="entry name" value="TPR-like"/>
    <property type="match status" value="1"/>
</dbReference>
<accession>A0ABT7CJ78</accession>
<keyword evidence="1" id="KW-0449">Lipoprotein</keyword>
<proteinExistence type="predicted"/>
<dbReference type="RefSeq" id="WP_313996370.1">
    <property type="nucleotide sequence ID" value="NZ_JASJOR010000004.1"/>
</dbReference>
<dbReference type="InterPro" id="IPR041662">
    <property type="entry name" value="SusD-like_2"/>
</dbReference>
<dbReference type="EMBL" id="JASJOT010000007">
    <property type="protein sequence ID" value="MDJ1493767.1"/>
    <property type="molecule type" value="Genomic_DNA"/>
</dbReference>
<dbReference type="InterPro" id="IPR011990">
    <property type="entry name" value="TPR-like_helical_dom_sf"/>
</dbReference>
<dbReference type="Proteomes" id="UP001228581">
    <property type="component" value="Unassembled WGS sequence"/>
</dbReference>
<keyword evidence="2" id="KW-1185">Reference proteome</keyword>
<name>A0ABT7CJ78_9BACT</name>
<dbReference type="Gene3D" id="1.25.40.390">
    <property type="match status" value="1"/>
</dbReference>
<organism evidence="1 2">
    <name type="scientific">Xanthocytophaga flava</name>
    <dbReference type="NCBI Taxonomy" id="3048013"/>
    <lineage>
        <taxon>Bacteria</taxon>
        <taxon>Pseudomonadati</taxon>
        <taxon>Bacteroidota</taxon>
        <taxon>Cytophagia</taxon>
        <taxon>Cytophagales</taxon>
        <taxon>Rhodocytophagaceae</taxon>
        <taxon>Xanthocytophaga</taxon>
    </lineage>
</organism>
<evidence type="ECO:0000313" key="1">
    <source>
        <dbReference type="EMBL" id="MDJ1493767.1"/>
    </source>
</evidence>
<sequence length="477" mass="52697">MRKLYIFLGIISAMVSLNGCKNLISGYDVDPVNITDPSVIGIEQYLSGAQVNLIGVYEGDMSRLTGLWTGHFSGEDRQYVPLSNYVVSARDFNNQWTTMYTNVLANVNIMKQNAIAIQHLQALGIGQVMQAMTLGLAADLFGDVPYTEALQYPIIVTPKYDSQEAVYTAVQILLDSAITNLGTKSAADVGDADIFFGGDKQKWIQAANTLKARFYLHVKDYANAVKYTDPSIAIASASDNMMAMHGPDYQQNANLFYSFLAGDRPGYMAGNAYAVQLLDPVSSISRNNAKTNEEARLNYLYIPDEGFYDVNYDVGGFFDATSSFPIVTFEENTLIRAEAYAKQNDFDNALASLNTLRAYYTSGANLSEAITDDFEFEYAPYTTTDFAPGGIENNDNVTAIQALIREILEERYITLTGQLEVFNDVRRTHNLLEIPLKSGASEFPQRLLYPQAEINANAANVPQVTLYTPTTVNSSPY</sequence>
<evidence type="ECO:0000313" key="2">
    <source>
        <dbReference type="Proteomes" id="UP001228581"/>
    </source>
</evidence>
<dbReference type="Pfam" id="PF12771">
    <property type="entry name" value="SusD-like_2"/>
    <property type="match status" value="1"/>
</dbReference>
<comment type="caution">
    <text evidence="1">The sequence shown here is derived from an EMBL/GenBank/DDBJ whole genome shotgun (WGS) entry which is preliminary data.</text>
</comment>
<protein>
    <submittedName>
        <fullName evidence="1">SusD/RagB family nutrient-binding outer membrane lipoprotein</fullName>
    </submittedName>
</protein>
<reference evidence="1 2" key="1">
    <citation type="submission" date="2023-05" db="EMBL/GenBank/DDBJ databases">
        <authorList>
            <person name="Zhang X."/>
        </authorList>
    </citation>
    <scope>NUCLEOTIDE SEQUENCE [LARGE SCALE GENOMIC DNA]</scope>
    <source>
        <strain evidence="1 2">DM2B3-1</strain>
    </source>
</reference>